<dbReference type="Pfam" id="PF01289">
    <property type="entry name" value="Thiol_cytolysin"/>
    <property type="match status" value="1"/>
</dbReference>
<dbReference type="InterPro" id="IPR001869">
    <property type="entry name" value="Thiol_cytolysin"/>
</dbReference>
<sequence>MIRYFILLLLLSSTFIACKKAEKTESLVPPTVTPPVTEEPKVSAKAFKIDSIRSAVNKNAWYAVVSDSVWADSAGISFKVQTAEDFRDGALSFPGLVNNNIFPGALLQGDSMENLLYKPFVFTVYKQNPLVIYSTSPSFDPFMTTLIPSLAGSNDFIKNSLKANGKQVDGFTYSNGTEFRNYSEISITTGKNWDFSQLVIKKANDKGNIKKKTGFFVNYELSLFNIAVDFPASEHRIFEAGVDPALISGNPVYVSNVTYGRSAIIAIESDASFQQIKASFQNVQNGQGSVEDKNLFTEAVVTVYMRGFKAVDVSNIEAARGYDQVQLFVKSLAAGGSYSNADYGVPINFYVSKITDNSDLKFKFNYRLDFDVH</sequence>
<name>A0ABU8NQG9_9SPHI</name>
<protein>
    <submittedName>
        <fullName evidence="2">Thiol-activated cytolysin family protein</fullName>
    </submittedName>
</protein>
<gene>
    <name evidence="2" type="ORF">WAE58_13500</name>
</gene>
<evidence type="ECO:0000313" key="2">
    <source>
        <dbReference type="EMBL" id="MEJ2903453.1"/>
    </source>
</evidence>
<feature type="signal peptide" evidence="1">
    <location>
        <begin position="1"/>
        <end position="19"/>
    </location>
</feature>
<evidence type="ECO:0000256" key="1">
    <source>
        <dbReference type="SAM" id="SignalP"/>
    </source>
</evidence>
<feature type="chain" id="PRO_5046867195" evidence="1">
    <location>
        <begin position="20"/>
        <end position="373"/>
    </location>
</feature>
<dbReference type="RefSeq" id="WP_337716691.1">
    <property type="nucleotide sequence ID" value="NZ_JBBEUB010000004.1"/>
</dbReference>
<organism evidence="2 3">
    <name type="scientific">Pedobacter panaciterrae</name>
    <dbReference type="NCBI Taxonomy" id="363849"/>
    <lineage>
        <taxon>Bacteria</taxon>
        <taxon>Pseudomonadati</taxon>
        <taxon>Bacteroidota</taxon>
        <taxon>Sphingobacteriia</taxon>
        <taxon>Sphingobacteriales</taxon>
        <taxon>Sphingobacteriaceae</taxon>
        <taxon>Pedobacter</taxon>
    </lineage>
</organism>
<dbReference type="InterPro" id="IPR036363">
    <property type="entry name" value="Thiol_cytolysin_ab_sf"/>
</dbReference>
<dbReference type="EMBL" id="JBBEUB010000004">
    <property type="protein sequence ID" value="MEJ2903453.1"/>
    <property type="molecule type" value="Genomic_DNA"/>
</dbReference>
<dbReference type="Proteomes" id="UP001378956">
    <property type="component" value="Unassembled WGS sequence"/>
</dbReference>
<dbReference type="SUPFAM" id="SSF56978">
    <property type="entry name" value="Perfringolysin"/>
    <property type="match status" value="1"/>
</dbReference>
<dbReference type="Gene3D" id="3.90.840.10">
    <property type="entry name" value="Thiol-activated cytolysin superfamily/Thiol-activated cytolysin, alpha-beta domain"/>
    <property type="match status" value="1"/>
</dbReference>
<proteinExistence type="predicted"/>
<keyword evidence="3" id="KW-1185">Reference proteome</keyword>
<keyword evidence="1" id="KW-0732">Signal</keyword>
<evidence type="ECO:0000313" key="3">
    <source>
        <dbReference type="Proteomes" id="UP001378956"/>
    </source>
</evidence>
<dbReference type="PROSITE" id="PS51257">
    <property type="entry name" value="PROKAR_LIPOPROTEIN"/>
    <property type="match status" value="1"/>
</dbReference>
<comment type="caution">
    <text evidence="2">The sequence shown here is derived from an EMBL/GenBank/DDBJ whole genome shotgun (WGS) entry which is preliminary data.</text>
</comment>
<dbReference type="InterPro" id="IPR036359">
    <property type="entry name" value="Thiol_cytolysin_sf"/>
</dbReference>
<accession>A0ABU8NQG9</accession>
<reference evidence="2 3" key="1">
    <citation type="submission" date="2024-03" db="EMBL/GenBank/DDBJ databases">
        <title>Sequence of Lycoming College Course Isolates.</title>
        <authorList>
            <person name="Plotts O."/>
            <person name="Newman J."/>
        </authorList>
    </citation>
    <scope>NUCLEOTIDE SEQUENCE [LARGE SCALE GENOMIC DNA]</scope>
    <source>
        <strain evidence="2 3">CJB-3</strain>
    </source>
</reference>